<dbReference type="InterPro" id="IPR039426">
    <property type="entry name" value="TonB-dep_rcpt-like"/>
</dbReference>
<accession>A0ABV7JHN9</accession>
<dbReference type="InterPro" id="IPR023997">
    <property type="entry name" value="TonB-dep_OMP_SusC/RagA_CS"/>
</dbReference>
<dbReference type="Pfam" id="PF07715">
    <property type="entry name" value="Plug"/>
    <property type="match status" value="1"/>
</dbReference>
<evidence type="ECO:0000256" key="7">
    <source>
        <dbReference type="PROSITE-ProRule" id="PRU01360"/>
    </source>
</evidence>
<evidence type="ECO:0000256" key="4">
    <source>
        <dbReference type="ARBA" id="ARBA00022692"/>
    </source>
</evidence>
<keyword evidence="8" id="KW-0732">Signal</keyword>
<keyword evidence="3 7" id="KW-1134">Transmembrane beta strand</keyword>
<evidence type="ECO:0000256" key="2">
    <source>
        <dbReference type="ARBA" id="ARBA00022448"/>
    </source>
</evidence>
<feature type="domain" description="TonB-dependent receptor plug" evidence="9">
    <location>
        <begin position="119"/>
        <end position="239"/>
    </location>
</feature>
<evidence type="ECO:0000313" key="11">
    <source>
        <dbReference type="Proteomes" id="UP001595526"/>
    </source>
</evidence>
<evidence type="ECO:0000313" key="10">
    <source>
        <dbReference type="EMBL" id="MFC3196379.1"/>
    </source>
</evidence>
<keyword evidence="5 7" id="KW-0472">Membrane</keyword>
<dbReference type="InterPro" id="IPR036942">
    <property type="entry name" value="Beta-barrel_TonB_sf"/>
</dbReference>
<feature type="signal peptide" evidence="8">
    <location>
        <begin position="1"/>
        <end position="22"/>
    </location>
</feature>
<feature type="chain" id="PRO_5045573172" evidence="8">
    <location>
        <begin position="23"/>
        <end position="1061"/>
    </location>
</feature>
<dbReference type="Gene3D" id="2.170.130.10">
    <property type="entry name" value="TonB-dependent receptor, plug domain"/>
    <property type="match status" value="1"/>
</dbReference>
<dbReference type="NCBIfam" id="TIGR04057">
    <property type="entry name" value="SusC_RagA_signa"/>
    <property type="match status" value="1"/>
</dbReference>
<organism evidence="10 11">
    <name type="scientific">Parapedobacter deserti</name>
    <dbReference type="NCBI Taxonomy" id="1912957"/>
    <lineage>
        <taxon>Bacteria</taxon>
        <taxon>Pseudomonadati</taxon>
        <taxon>Bacteroidota</taxon>
        <taxon>Sphingobacteriia</taxon>
        <taxon>Sphingobacteriales</taxon>
        <taxon>Sphingobacteriaceae</taxon>
        <taxon>Parapedobacter</taxon>
    </lineage>
</organism>
<proteinExistence type="inferred from homology"/>
<dbReference type="Gene3D" id="2.60.40.1120">
    <property type="entry name" value="Carboxypeptidase-like, regulatory domain"/>
    <property type="match status" value="1"/>
</dbReference>
<dbReference type="SUPFAM" id="SSF56935">
    <property type="entry name" value="Porins"/>
    <property type="match status" value="1"/>
</dbReference>
<evidence type="ECO:0000259" key="9">
    <source>
        <dbReference type="Pfam" id="PF07715"/>
    </source>
</evidence>
<dbReference type="InterPro" id="IPR012910">
    <property type="entry name" value="Plug_dom"/>
</dbReference>
<evidence type="ECO:0000256" key="5">
    <source>
        <dbReference type="ARBA" id="ARBA00023136"/>
    </source>
</evidence>
<dbReference type="InterPro" id="IPR008969">
    <property type="entry name" value="CarboxyPept-like_regulatory"/>
</dbReference>
<dbReference type="PROSITE" id="PS52016">
    <property type="entry name" value="TONB_DEPENDENT_REC_3"/>
    <property type="match status" value="1"/>
</dbReference>
<dbReference type="EMBL" id="JBHRTA010000008">
    <property type="protein sequence ID" value="MFC3196379.1"/>
    <property type="molecule type" value="Genomic_DNA"/>
</dbReference>
<keyword evidence="11" id="KW-1185">Reference proteome</keyword>
<evidence type="ECO:0000256" key="3">
    <source>
        <dbReference type="ARBA" id="ARBA00022452"/>
    </source>
</evidence>
<dbReference type="Gene3D" id="2.40.170.20">
    <property type="entry name" value="TonB-dependent receptor, beta-barrel domain"/>
    <property type="match status" value="1"/>
</dbReference>
<protein>
    <submittedName>
        <fullName evidence="10">SusC/RagA family TonB-linked outer membrane protein</fullName>
    </submittedName>
</protein>
<dbReference type="Proteomes" id="UP001595526">
    <property type="component" value="Unassembled WGS sequence"/>
</dbReference>
<sequence length="1061" mass="117158">MKKQLLFVVWLLLCSAMHPVRAQQSRVTGKVTDANSGTPLSGVTVTVVGSAAAVATDNNGNFAIDVPSSTASLSFQAVGYTQRQVSVGGNRVVNVALTPTNTNLDEVMVVAYGTATRASYTGAASTLSSDEIRDASTVSFENAMIGRMPGVQVTNSSGQSGAAPSIRIRGIGSMNASNEPLYVIDGVPAVSGSGGQMGDYLYTTNNVLNSLNPADIESITVLKDAAASSLYGSRAANGVVLITTKRGKLGKPTINLRSSIGFTPSWATDNYEPAGVQEQVNMLYQVFHDYRTSNGLTDEQANDYALGQLNRRFNPHGYAFETNGSGLNENVRITGMTDGLVNREGTYYDWEDRLFRTGMFQTNDLSVSGGTESTTYYSSLSYTNDKNRVVINGFDRVAGRVNLSQKIGDRIEFITNASVSRNRQRGFNDTRNLGTNYYMQTRNLLWPLYWPTDYKTGQPWTARFGSLAYNSDYYENEWDTQSNTLRLGINETVSIQLMPELTLKSVFSYENNEVKEHLYYSANHFTGATAGGVVHEIAETTSKLVSSTTANFTKQFGLHGINILAGFEVEKNQTDFQRATGNGLPSSTLPSVATAGERDANAYFWGYNMMSILSRVEYNYGQKYNLSASYRRDGSSRLGPENRLGDFWSVGGAWNIAQESFLESADYISNLRLRASYGVNGTLPSLNYGWRSLISYGNRYMNNPGGAISNLGNPDVTWETSYSTNVALEFGFFNNRLFGALEYFNRDSKDLLQDVQISRVTGFSTVLRNVGEVNNRGLEIELGYDFVRSGDWRWSASVNGSFTDSKVTKLYGTPEETVRQQIWNDPTGGDARAQFIYREGESMLSFWGFEWAGVESSTGRSVWYVNDPNDPAAGDFEYDGRGATYNYGNANRVILGSAIPTVFGGVNTDVSYKGLSLGLNFMYKIGGYLYDGAFKDVADDGYYWERIRSQHYYENRWTDNNSGGNLPKLSGNDLTDAMQHSSRQMHDASFLRLKNINMAYAIPSKLVSRIGVSNARVYFNGTNLLTFSKYKIADPEVNHFGTRGWETPYAKTYTFGIDFNF</sequence>
<keyword evidence="6 7" id="KW-0998">Cell outer membrane</keyword>
<evidence type="ECO:0000256" key="6">
    <source>
        <dbReference type="ARBA" id="ARBA00023237"/>
    </source>
</evidence>
<evidence type="ECO:0000256" key="8">
    <source>
        <dbReference type="SAM" id="SignalP"/>
    </source>
</evidence>
<reference evidence="11" key="1">
    <citation type="journal article" date="2019" name="Int. J. Syst. Evol. Microbiol.">
        <title>The Global Catalogue of Microorganisms (GCM) 10K type strain sequencing project: providing services to taxonomists for standard genome sequencing and annotation.</title>
        <authorList>
            <consortium name="The Broad Institute Genomics Platform"/>
            <consortium name="The Broad Institute Genome Sequencing Center for Infectious Disease"/>
            <person name="Wu L."/>
            <person name="Ma J."/>
        </authorList>
    </citation>
    <scope>NUCLEOTIDE SEQUENCE [LARGE SCALE GENOMIC DNA]</scope>
    <source>
        <strain evidence="11">KCTC 52416</strain>
    </source>
</reference>
<comment type="caution">
    <text evidence="10">The sequence shown here is derived from an EMBL/GenBank/DDBJ whole genome shotgun (WGS) entry which is preliminary data.</text>
</comment>
<dbReference type="RefSeq" id="WP_379019034.1">
    <property type="nucleotide sequence ID" value="NZ_JBHRTA010000008.1"/>
</dbReference>
<keyword evidence="2 7" id="KW-0813">Transport</keyword>
<dbReference type="NCBIfam" id="TIGR04056">
    <property type="entry name" value="OMP_RagA_SusC"/>
    <property type="match status" value="1"/>
</dbReference>
<dbReference type="Pfam" id="PF13715">
    <property type="entry name" value="CarbopepD_reg_2"/>
    <property type="match status" value="1"/>
</dbReference>
<dbReference type="InterPro" id="IPR023996">
    <property type="entry name" value="TonB-dep_OMP_SusC/RagA"/>
</dbReference>
<dbReference type="InterPro" id="IPR037066">
    <property type="entry name" value="Plug_dom_sf"/>
</dbReference>
<keyword evidence="4 7" id="KW-0812">Transmembrane</keyword>
<comment type="subcellular location">
    <subcellularLocation>
        <location evidence="1 7">Cell outer membrane</location>
        <topology evidence="1 7">Multi-pass membrane protein</topology>
    </subcellularLocation>
</comment>
<comment type="similarity">
    <text evidence="7">Belongs to the TonB-dependent receptor family.</text>
</comment>
<name>A0ABV7JHN9_9SPHI</name>
<dbReference type="SUPFAM" id="SSF49464">
    <property type="entry name" value="Carboxypeptidase regulatory domain-like"/>
    <property type="match status" value="1"/>
</dbReference>
<gene>
    <name evidence="10" type="ORF">ACFOET_02010</name>
</gene>
<evidence type="ECO:0000256" key="1">
    <source>
        <dbReference type="ARBA" id="ARBA00004571"/>
    </source>
</evidence>